<dbReference type="RefSeq" id="WP_343962011.1">
    <property type="nucleotide sequence ID" value="NZ_BAAAGK010000006.1"/>
</dbReference>
<evidence type="ECO:0000256" key="1">
    <source>
        <dbReference type="SAM" id="SignalP"/>
    </source>
</evidence>
<dbReference type="EMBL" id="JBHTEE010000001">
    <property type="protein sequence ID" value="MFC7598568.1"/>
    <property type="molecule type" value="Genomic_DNA"/>
</dbReference>
<proteinExistence type="predicted"/>
<protein>
    <recommendedName>
        <fullName evidence="4">WxL domain-containing protein</fullName>
    </recommendedName>
</protein>
<accession>A0ABW2SQL5</accession>
<keyword evidence="1" id="KW-0732">Signal</keyword>
<organism evidence="2 3">
    <name type="scientific">Streptosporangium amethystogenes subsp. fukuiense</name>
    <dbReference type="NCBI Taxonomy" id="698418"/>
    <lineage>
        <taxon>Bacteria</taxon>
        <taxon>Bacillati</taxon>
        <taxon>Actinomycetota</taxon>
        <taxon>Actinomycetes</taxon>
        <taxon>Streptosporangiales</taxon>
        <taxon>Streptosporangiaceae</taxon>
        <taxon>Streptosporangium</taxon>
    </lineage>
</organism>
<feature type="signal peptide" evidence="1">
    <location>
        <begin position="1"/>
        <end position="26"/>
    </location>
</feature>
<evidence type="ECO:0000313" key="3">
    <source>
        <dbReference type="Proteomes" id="UP001596514"/>
    </source>
</evidence>
<evidence type="ECO:0000313" key="2">
    <source>
        <dbReference type="EMBL" id="MFC7598568.1"/>
    </source>
</evidence>
<evidence type="ECO:0008006" key="4">
    <source>
        <dbReference type="Google" id="ProtNLM"/>
    </source>
</evidence>
<gene>
    <name evidence="2" type="ORF">ACFQVD_00455</name>
</gene>
<dbReference type="Proteomes" id="UP001596514">
    <property type="component" value="Unassembled WGS sequence"/>
</dbReference>
<name>A0ABW2SQL5_9ACTN</name>
<comment type="caution">
    <text evidence="2">The sequence shown here is derived from an EMBL/GenBank/DDBJ whole genome shotgun (WGS) entry which is preliminary data.</text>
</comment>
<feature type="chain" id="PRO_5047304816" description="WxL domain-containing protein" evidence="1">
    <location>
        <begin position="27"/>
        <end position="184"/>
    </location>
</feature>
<reference evidence="3" key="1">
    <citation type="journal article" date="2019" name="Int. J. Syst. Evol. Microbiol.">
        <title>The Global Catalogue of Microorganisms (GCM) 10K type strain sequencing project: providing services to taxonomists for standard genome sequencing and annotation.</title>
        <authorList>
            <consortium name="The Broad Institute Genomics Platform"/>
            <consortium name="The Broad Institute Genome Sequencing Center for Infectious Disease"/>
            <person name="Wu L."/>
            <person name="Ma J."/>
        </authorList>
    </citation>
    <scope>NUCLEOTIDE SEQUENCE [LARGE SCALE GENOMIC DNA]</scope>
    <source>
        <strain evidence="3">JCM 10083</strain>
    </source>
</reference>
<keyword evidence="3" id="KW-1185">Reference proteome</keyword>
<sequence>MGKRFAALTSAGAGALLFILAVPAVAENNANTIVTFTVSPGTLDITAPTGPINLGSAAPASSITGQIGPVSVSDTRGGASSVWTATVFATDFTVGSLTVPFAAVQYWSGPETATTGGGTFTPGQPTAGDAVALTGTAGTAVTAFSHTGGTGGSTATWNPTLIVNVPITAEVGTDYSGTVTHQVA</sequence>